<dbReference type="Proteomes" id="UP000076587">
    <property type="component" value="Unassembled WGS sequence"/>
</dbReference>
<keyword evidence="2" id="KW-0732">Signal</keyword>
<sequence>MKLLHFISLFLLSTLFIKYAKANTFEQAFAPIIQGDHIIFIPIELQPNHPDYFSIKPQDGSDLLAWHFEKDAHYYQIEALVNGQWLTLSLNVITAFYHVPLSTGATSYRIRGCHNHGCSEWKGSNRTVSKETDLNAFYADSIAVDKFHSVTLNWVVQGASAVSITSNHGSEYNNLNPDNGSLSIDVYKETTFTLSIADFNGQKKYTEITVGVIPERVVNKSTKTEHVQPLYDINQDIIHKTLVAFDDAIYFATHDKKLVHYRYEPDAQTESKWQLIWEKPLSGEISNPPTLYNNKLFYSVSIFGGKSQVCSVSLVLFSQHTCTQVKQAQLYASPVVVDTTSLPQSHLSWLQKNGITPIESQAVNGIYVFYANGDIALHSLNDLSAQPRSFAFPQSIQNEIIDTPELFIGAPNTTSAGWLQFAVRDGNRLRGLQVPIAQSGNSLLERAMSLFSFDDAETSQPQNTQTLNQAWSAEL</sequence>
<dbReference type="AlphaFoldDB" id="A0A167GCM9"/>
<organism evidence="3 4">
    <name type="scientific">Pseudoalteromonas luteoviolacea NCIMB 1942</name>
    <dbReference type="NCBI Taxonomy" id="1365253"/>
    <lineage>
        <taxon>Bacteria</taxon>
        <taxon>Pseudomonadati</taxon>
        <taxon>Pseudomonadota</taxon>
        <taxon>Gammaproteobacteria</taxon>
        <taxon>Alteromonadales</taxon>
        <taxon>Pseudoalteromonadaceae</taxon>
        <taxon>Pseudoalteromonas</taxon>
    </lineage>
</organism>
<dbReference type="EMBL" id="AUXT01000057">
    <property type="protein sequence ID" value="KZN54932.1"/>
    <property type="molecule type" value="Genomic_DNA"/>
</dbReference>
<accession>A0A167GCM9</accession>
<name>A0A167GCM9_9GAMM</name>
<dbReference type="OrthoDB" id="6309680at2"/>
<proteinExistence type="predicted"/>
<gene>
    <name evidence="3" type="ORF">N482_05100</name>
</gene>
<feature type="region of interest" description="Disordered" evidence="1">
    <location>
        <begin position="455"/>
        <end position="475"/>
    </location>
</feature>
<feature type="signal peptide" evidence="2">
    <location>
        <begin position="1"/>
        <end position="22"/>
    </location>
</feature>
<reference evidence="3 4" key="1">
    <citation type="submission" date="2013-07" db="EMBL/GenBank/DDBJ databases">
        <title>Comparative Genomic and Metabolomic Analysis of Twelve Strains of Pseudoalteromonas luteoviolacea.</title>
        <authorList>
            <person name="Vynne N.G."/>
            <person name="Mansson M."/>
            <person name="Gram L."/>
        </authorList>
    </citation>
    <scope>NUCLEOTIDE SEQUENCE [LARGE SCALE GENOMIC DNA]</scope>
    <source>
        <strain evidence="3 4">NCIMB 1942</strain>
    </source>
</reference>
<evidence type="ECO:0000313" key="3">
    <source>
        <dbReference type="EMBL" id="KZN54932.1"/>
    </source>
</evidence>
<feature type="chain" id="PRO_5007886764" evidence="2">
    <location>
        <begin position="23"/>
        <end position="475"/>
    </location>
</feature>
<comment type="caution">
    <text evidence="3">The sequence shown here is derived from an EMBL/GenBank/DDBJ whole genome shotgun (WGS) entry which is preliminary data.</text>
</comment>
<evidence type="ECO:0000256" key="1">
    <source>
        <dbReference type="SAM" id="MobiDB-lite"/>
    </source>
</evidence>
<dbReference type="PATRIC" id="fig|1365253.3.peg.921"/>
<feature type="compositionally biased region" description="Polar residues" evidence="1">
    <location>
        <begin position="458"/>
        <end position="475"/>
    </location>
</feature>
<evidence type="ECO:0000256" key="2">
    <source>
        <dbReference type="SAM" id="SignalP"/>
    </source>
</evidence>
<evidence type="ECO:0000313" key="4">
    <source>
        <dbReference type="Proteomes" id="UP000076587"/>
    </source>
</evidence>
<protein>
    <submittedName>
        <fullName evidence="3">Uncharacterized protein</fullName>
    </submittedName>
</protein>
<dbReference type="RefSeq" id="WP_063375876.1">
    <property type="nucleotide sequence ID" value="NZ_AUXT01000057.1"/>
</dbReference>